<name>A0A918AY82_9ACTN</name>
<feature type="signal peptide" evidence="2">
    <location>
        <begin position="1"/>
        <end position="32"/>
    </location>
</feature>
<reference evidence="3" key="1">
    <citation type="journal article" date="2014" name="Int. J. Syst. Evol. Microbiol.">
        <title>Complete genome sequence of Corynebacterium casei LMG S-19264T (=DSM 44701T), isolated from a smear-ripened cheese.</title>
        <authorList>
            <consortium name="US DOE Joint Genome Institute (JGI-PGF)"/>
            <person name="Walter F."/>
            <person name="Albersmeier A."/>
            <person name="Kalinowski J."/>
            <person name="Ruckert C."/>
        </authorList>
    </citation>
    <scope>NUCLEOTIDE SEQUENCE</scope>
    <source>
        <strain evidence="3">JCM 4335</strain>
    </source>
</reference>
<gene>
    <name evidence="3" type="ORF">GCM10010249_01260</name>
</gene>
<keyword evidence="1" id="KW-0472">Membrane</keyword>
<evidence type="ECO:0008006" key="5">
    <source>
        <dbReference type="Google" id="ProtNLM"/>
    </source>
</evidence>
<feature type="transmembrane region" description="Helical" evidence="1">
    <location>
        <begin position="54"/>
        <end position="71"/>
    </location>
</feature>
<comment type="caution">
    <text evidence="3">The sequence shown here is derived from an EMBL/GenBank/DDBJ whole genome shotgun (WGS) entry which is preliminary data.</text>
</comment>
<keyword evidence="2" id="KW-0732">Signal</keyword>
<evidence type="ECO:0000313" key="3">
    <source>
        <dbReference type="EMBL" id="GGP87712.1"/>
    </source>
</evidence>
<protein>
    <recommendedName>
        <fullName evidence="5">DUF2637 domain-containing protein</fullName>
    </recommendedName>
</protein>
<accession>A0A918AY82</accession>
<evidence type="ECO:0000256" key="2">
    <source>
        <dbReference type="SAM" id="SignalP"/>
    </source>
</evidence>
<organism evidence="3 4">
    <name type="scientific">Streptomyces roseolilacinus</name>
    <dbReference type="NCBI Taxonomy" id="66904"/>
    <lineage>
        <taxon>Bacteria</taxon>
        <taxon>Bacillati</taxon>
        <taxon>Actinomycetota</taxon>
        <taxon>Actinomycetes</taxon>
        <taxon>Kitasatosporales</taxon>
        <taxon>Streptomycetaceae</taxon>
        <taxon>Streptomyces</taxon>
    </lineage>
</organism>
<dbReference type="Proteomes" id="UP000654123">
    <property type="component" value="Unassembled WGS sequence"/>
</dbReference>
<dbReference type="AlphaFoldDB" id="A0A918AY82"/>
<keyword evidence="1" id="KW-1133">Transmembrane helix</keyword>
<reference evidence="3" key="2">
    <citation type="submission" date="2020-09" db="EMBL/GenBank/DDBJ databases">
        <authorList>
            <person name="Sun Q."/>
            <person name="Ohkuma M."/>
        </authorList>
    </citation>
    <scope>NUCLEOTIDE SEQUENCE</scope>
    <source>
        <strain evidence="3">JCM 4335</strain>
    </source>
</reference>
<feature type="transmembrane region" description="Helical" evidence="1">
    <location>
        <begin position="83"/>
        <end position="101"/>
    </location>
</feature>
<evidence type="ECO:0000256" key="1">
    <source>
        <dbReference type="SAM" id="Phobius"/>
    </source>
</evidence>
<evidence type="ECO:0000313" key="4">
    <source>
        <dbReference type="Proteomes" id="UP000654123"/>
    </source>
</evidence>
<sequence length="107" mass="11547">MIGWTHHTPCRAVISACSIAAVLLFVGASAHATELLGHGLHPYDWTSGWLNRSWSSPALFDVLVAVLLIRGSHRGSELAAQSGLRRLTIFAVLVPGAAPFIRRHLTN</sequence>
<keyword evidence="1" id="KW-0812">Transmembrane</keyword>
<feature type="chain" id="PRO_5036872795" description="DUF2637 domain-containing protein" evidence="2">
    <location>
        <begin position="33"/>
        <end position="107"/>
    </location>
</feature>
<keyword evidence="4" id="KW-1185">Reference proteome</keyword>
<dbReference type="EMBL" id="BMSV01000001">
    <property type="protein sequence ID" value="GGP87712.1"/>
    <property type="molecule type" value="Genomic_DNA"/>
</dbReference>
<dbReference type="RefSeq" id="WP_229839901.1">
    <property type="nucleotide sequence ID" value="NZ_BMSV01000001.1"/>
</dbReference>
<proteinExistence type="predicted"/>